<dbReference type="InterPro" id="IPR017946">
    <property type="entry name" value="PLC-like_Pdiesterase_TIM-brl"/>
</dbReference>
<dbReference type="SUPFAM" id="SSF51695">
    <property type="entry name" value="PLC-like phosphodiesterases"/>
    <property type="match status" value="1"/>
</dbReference>
<comment type="catalytic activity">
    <reaction evidence="1">
        <text>a 1,2-diacyl-sn-glycero-3-phospho-(1D-myo-inositol) = 1D-myo-inositol 1,2-cyclic phosphate + a 1,2-diacyl-sn-glycerol</text>
        <dbReference type="Rhea" id="RHEA:17093"/>
        <dbReference type="ChEBI" id="CHEBI:17815"/>
        <dbReference type="ChEBI" id="CHEBI:57880"/>
        <dbReference type="ChEBI" id="CHEBI:58484"/>
        <dbReference type="EC" id="4.6.1.13"/>
    </reaction>
</comment>
<dbReference type="InterPro" id="IPR000909">
    <property type="entry name" value="PLipase_C_PInositol-sp_X_dom"/>
</dbReference>
<evidence type="ECO:0000256" key="2">
    <source>
        <dbReference type="ARBA" id="ARBA00012581"/>
    </source>
</evidence>
<dbReference type="PANTHER" id="PTHR13593">
    <property type="match status" value="1"/>
</dbReference>
<evidence type="ECO:0000313" key="8">
    <source>
        <dbReference type="Proteomes" id="UP000218944"/>
    </source>
</evidence>
<evidence type="ECO:0000256" key="5">
    <source>
        <dbReference type="ARBA" id="ARBA00030782"/>
    </source>
</evidence>
<evidence type="ECO:0000259" key="6">
    <source>
        <dbReference type="SMART" id="SM00148"/>
    </source>
</evidence>
<keyword evidence="8" id="KW-1185">Reference proteome</keyword>
<proteinExistence type="predicted"/>
<reference evidence="7 8" key="1">
    <citation type="submission" date="2017-08" db="EMBL/GenBank/DDBJ databases">
        <title>Genome sequence of Streptomyces albireticuli NRRL B-1670.</title>
        <authorList>
            <person name="Graham D.E."/>
            <person name="Mahan K.M."/>
            <person name="Klingeman D.M."/>
            <person name="Hettich R.L."/>
            <person name="Parry R.J."/>
            <person name="Spain J.C."/>
        </authorList>
    </citation>
    <scope>NUCLEOTIDE SEQUENCE [LARGE SCALE GENOMIC DNA]</scope>
    <source>
        <strain evidence="7 8">NRRL B-1670</strain>
    </source>
</reference>
<evidence type="ECO:0000256" key="1">
    <source>
        <dbReference type="ARBA" id="ARBA00001316"/>
    </source>
</evidence>
<evidence type="ECO:0000256" key="3">
    <source>
        <dbReference type="ARBA" id="ARBA00019758"/>
    </source>
</evidence>
<protein>
    <recommendedName>
        <fullName evidence="3">1-phosphatidylinositol phosphodiesterase</fullName>
        <ecNumber evidence="2">4.6.1.13</ecNumber>
    </recommendedName>
    <alternativeName>
        <fullName evidence="4">Phosphatidylinositol diacylglycerol-lyase</fullName>
    </alternativeName>
    <alternativeName>
        <fullName evidence="5">Phosphatidylinositol-specific phospholipase C</fullName>
    </alternativeName>
</protein>
<dbReference type="EC" id="4.6.1.13" evidence="2"/>
<dbReference type="RefSeq" id="WP_095582578.1">
    <property type="nucleotide sequence ID" value="NZ_JAJQQQ010000041.1"/>
</dbReference>
<evidence type="ECO:0000256" key="4">
    <source>
        <dbReference type="ARBA" id="ARBA00030474"/>
    </source>
</evidence>
<organism evidence="7 8">
    <name type="scientific">Streptomyces albireticuli</name>
    <dbReference type="NCBI Taxonomy" id="1940"/>
    <lineage>
        <taxon>Bacteria</taxon>
        <taxon>Bacillati</taxon>
        <taxon>Actinomycetota</taxon>
        <taxon>Actinomycetes</taxon>
        <taxon>Kitasatosporales</taxon>
        <taxon>Streptomycetaceae</taxon>
        <taxon>Streptomyces</taxon>
    </lineage>
</organism>
<feature type="domain" description="Phosphatidylinositol-specific phospholipase C X" evidence="6">
    <location>
        <begin position="13"/>
        <end position="155"/>
    </location>
</feature>
<evidence type="ECO:0000313" key="7">
    <source>
        <dbReference type="EMBL" id="PAU46943.1"/>
    </source>
</evidence>
<name>A0A2A2D3D0_9ACTN</name>
<dbReference type="AlphaFoldDB" id="A0A2A2D3D0"/>
<dbReference type="EMBL" id="NSJV01000412">
    <property type="protein sequence ID" value="PAU46943.1"/>
    <property type="molecule type" value="Genomic_DNA"/>
</dbReference>
<dbReference type="GO" id="GO:0006629">
    <property type="term" value="P:lipid metabolic process"/>
    <property type="evidence" value="ECO:0007669"/>
    <property type="project" value="InterPro"/>
</dbReference>
<dbReference type="SMART" id="SM00148">
    <property type="entry name" value="PLCXc"/>
    <property type="match status" value="1"/>
</dbReference>
<gene>
    <name evidence="7" type="ORF">CK936_21415</name>
</gene>
<comment type="caution">
    <text evidence="7">The sequence shown here is derived from an EMBL/GenBank/DDBJ whole genome shotgun (WGS) entry which is preliminary data.</text>
</comment>
<dbReference type="CDD" id="cd08586">
    <property type="entry name" value="PI-PLCc_BcPLC_like"/>
    <property type="match status" value="1"/>
</dbReference>
<sequence>MTNLKNWMSGIVDSASVTDISIPGSHESCAMHPGASLGFAQCQEKDIGWQLNHGIRYLDIRCRAIEGSFAIHHGPFYQEKMFGDVLEICNGFLKENPSETILMRIQQEYSEVSGEDFQAIFRDYLDKRGWGSLFYVSNSFPKLGSARGKVILMSGWPYLGSGIRFSDSTQVDIQDDYKDPTVKKKKDEIKGHLARALAADPKIKLFVNHTSANGAGSSTWTPWSFAKDMNPYVLDLLGDKGIFTPGKTTGVIAMDYVNRPAGNDTGDSDNLMEGVIRCNSFKN</sequence>
<dbReference type="Pfam" id="PF00388">
    <property type="entry name" value="PI-PLC-X"/>
    <property type="match status" value="1"/>
</dbReference>
<dbReference type="PROSITE" id="PS50007">
    <property type="entry name" value="PIPLC_X_DOMAIN"/>
    <property type="match status" value="1"/>
</dbReference>
<dbReference type="InterPro" id="IPR051057">
    <property type="entry name" value="PI-PLC_domain"/>
</dbReference>
<dbReference type="PANTHER" id="PTHR13593:SF113">
    <property type="entry name" value="SI:DKEY-266F7.9"/>
    <property type="match status" value="1"/>
</dbReference>
<dbReference type="GO" id="GO:0004436">
    <property type="term" value="F:phosphatidylinositol diacylglycerol-lyase activity"/>
    <property type="evidence" value="ECO:0007669"/>
    <property type="project" value="UniProtKB-EC"/>
</dbReference>
<dbReference type="Gene3D" id="3.20.20.190">
    <property type="entry name" value="Phosphatidylinositol (PI) phosphodiesterase"/>
    <property type="match status" value="1"/>
</dbReference>
<accession>A0A2A2D3D0</accession>
<dbReference type="Proteomes" id="UP000218944">
    <property type="component" value="Unassembled WGS sequence"/>
</dbReference>
<dbReference type="GO" id="GO:0008081">
    <property type="term" value="F:phosphoric diester hydrolase activity"/>
    <property type="evidence" value="ECO:0007669"/>
    <property type="project" value="InterPro"/>
</dbReference>